<evidence type="ECO:0000256" key="2">
    <source>
        <dbReference type="ARBA" id="ARBA00023125"/>
    </source>
</evidence>
<dbReference type="Gene3D" id="1.10.357.10">
    <property type="entry name" value="Tetracycline Repressor, domain 2"/>
    <property type="match status" value="1"/>
</dbReference>
<evidence type="ECO:0000256" key="3">
    <source>
        <dbReference type="ARBA" id="ARBA00023163"/>
    </source>
</evidence>
<dbReference type="Proteomes" id="UP000035425">
    <property type="component" value="Unassembled WGS sequence"/>
</dbReference>
<evidence type="ECO:0000256" key="4">
    <source>
        <dbReference type="PROSITE-ProRule" id="PRU00335"/>
    </source>
</evidence>
<sequence>MVRPPGVRGTRLLPSDRRGQLLAAARHFLERGTIDDVRIETVAAEAGVSPGLLFHYFGSQRGFRHAVLRAAAEELLDHLRPDPSLAPGEQLRAGVETFVEYVCRHPDVYLAITRLDGGSDMRTLHRSTRATLAGWLTEGLTTAGAPATPALTMAVAGWLAYMEEVVLTWLDQPAMDRADLVNLCERTCYQIVMAALNDPEQYERLTDRIRGRA</sequence>
<gene>
    <name evidence="6" type="ORF">FrCorBMG51_18460</name>
</gene>
<dbReference type="InterPro" id="IPR054129">
    <property type="entry name" value="DesT_TetR_C"/>
</dbReference>
<keyword evidence="1" id="KW-0805">Transcription regulation</keyword>
<dbReference type="SUPFAM" id="SSF46689">
    <property type="entry name" value="Homeodomain-like"/>
    <property type="match status" value="1"/>
</dbReference>
<feature type="domain" description="HTH tetR-type" evidence="5">
    <location>
        <begin position="15"/>
        <end position="75"/>
    </location>
</feature>
<evidence type="ECO:0000259" key="5">
    <source>
        <dbReference type="PROSITE" id="PS50977"/>
    </source>
</evidence>
<dbReference type="InterPro" id="IPR036271">
    <property type="entry name" value="Tet_transcr_reg_TetR-rel_C_sf"/>
</dbReference>
<dbReference type="InterPro" id="IPR009057">
    <property type="entry name" value="Homeodomain-like_sf"/>
</dbReference>
<dbReference type="PANTHER" id="PTHR30055">
    <property type="entry name" value="HTH-TYPE TRANSCRIPTIONAL REGULATOR RUTR"/>
    <property type="match status" value="1"/>
</dbReference>
<accession>A0ABR5F0Y8</accession>
<evidence type="ECO:0000313" key="7">
    <source>
        <dbReference type="Proteomes" id="UP000035425"/>
    </source>
</evidence>
<organism evidence="6 7">
    <name type="scientific">Protofrankia coriariae</name>
    <dbReference type="NCBI Taxonomy" id="1562887"/>
    <lineage>
        <taxon>Bacteria</taxon>
        <taxon>Bacillati</taxon>
        <taxon>Actinomycetota</taxon>
        <taxon>Actinomycetes</taxon>
        <taxon>Frankiales</taxon>
        <taxon>Frankiaceae</taxon>
        <taxon>Protofrankia</taxon>
    </lineage>
</organism>
<dbReference type="InterPro" id="IPR050109">
    <property type="entry name" value="HTH-type_TetR-like_transc_reg"/>
</dbReference>
<reference evidence="6 7" key="1">
    <citation type="submission" date="2014-12" db="EMBL/GenBank/DDBJ databases">
        <title>Frankia sp. BMG5.1 draft genome.</title>
        <authorList>
            <person name="Gtari M."/>
            <person name="Ghodhbane-Gtari F."/>
            <person name="Nouioui I."/>
            <person name="Ktari A."/>
            <person name="Hezbri K."/>
            <person name="Mimouni W."/>
            <person name="Sbissi I."/>
            <person name="Ayari A."/>
            <person name="Yamanaka T."/>
            <person name="Normand P."/>
            <person name="Tisa L.S."/>
            <person name="Boudabous A."/>
        </authorList>
    </citation>
    <scope>NUCLEOTIDE SEQUENCE [LARGE SCALE GENOMIC DNA]</scope>
    <source>
        <strain evidence="6 7">BMG5.1</strain>
    </source>
</reference>
<evidence type="ECO:0000313" key="6">
    <source>
        <dbReference type="EMBL" id="KLL10381.1"/>
    </source>
</evidence>
<proteinExistence type="predicted"/>
<dbReference type="EMBL" id="JWIO01000034">
    <property type="protein sequence ID" value="KLL10381.1"/>
    <property type="molecule type" value="Genomic_DNA"/>
</dbReference>
<dbReference type="SUPFAM" id="SSF48498">
    <property type="entry name" value="Tetracyclin repressor-like, C-terminal domain"/>
    <property type="match status" value="1"/>
</dbReference>
<keyword evidence="2 4" id="KW-0238">DNA-binding</keyword>
<keyword evidence="3" id="KW-0804">Transcription</keyword>
<dbReference type="PANTHER" id="PTHR30055:SF174">
    <property type="entry name" value="TRANSCRIPTIONAL REGULATORY PROTEIN (PROBABLY TETR-FAMILY)-RELATED"/>
    <property type="match status" value="1"/>
</dbReference>
<evidence type="ECO:0000256" key="1">
    <source>
        <dbReference type="ARBA" id="ARBA00023015"/>
    </source>
</evidence>
<feature type="DNA-binding region" description="H-T-H motif" evidence="4">
    <location>
        <begin position="38"/>
        <end position="57"/>
    </location>
</feature>
<dbReference type="PROSITE" id="PS50977">
    <property type="entry name" value="HTH_TETR_2"/>
    <property type="match status" value="1"/>
</dbReference>
<keyword evidence="7" id="KW-1185">Reference proteome</keyword>
<dbReference type="RefSeq" id="WP_047224295.1">
    <property type="nucleotide sequence ID" value="NZ_JWIO01000034.1"/>
</dbReference>
<dbReference type="Pfam" id="PF21943">
    <property type="entry name" value="TetR_C_46"/>
    <property type="match status" value="1"/>
</dbReference>
<name>A0ABR5F0Y8_9ACTN</name>
<protein>
    <submittedName>
        <fullName evidence="6">TetR family transcriptional regulator</fullName>
    </submittedName>
</protein>
<comment type="caution">
    <text evidence="6">The sequence shown here is derived from an EMBL/GenBank/DDBJ whole genome shotgun (WGS) entry which is preliminary data.</text>
</comment>
<dbReference type="InterPro" id="IPR001647">
    <property type="entry name" value="HTH_TetR"/>
</dbReference>
<dbReference type="Pfam" id="PF00440">
    <property type="entry name" value="TetR_N"/>
    <property type="match status" value="1"/>
</dbReference>